<evidence type="ECO:0000313" key="6">
    <source>
        <dbReference type="EMBL" id="MBF4160236.1"/>
    </source>
</evidence>
<dbReference type="InterPro" id="IPR041380">
    <property type="entry name" value="Acetyltransf_17"/>
</dbReference>
<dbReference type="GO" id="GO:0030649">
    <property type="term" value="P:aminoglycoside antibiotic catabolic process"/>
    <property type="evidence" value="ECO:0007669"/>
    <property type="project" value="TreeGrafter"/>
</dbReference>
<evidence type="ECO:0000256" key="4">
    <source>
        <dbReference type="HAMAP-Rule" id="MF_01812"/>
    </source>
</evidence>
<accession>A0A930Y5U2</accession>
<dbReference type="Pfam" id="PF17668">
    <property type="entry name" value="Acetyltransf_17"/>
    <property type="match status" value="1"/>
</dbReference>
<dbReference type="InterPro" id="IPR000182">
    <property type="entry name" value="GNAT_dom"/>
</dbReference>
<dbReference type="GO" id="GO:0034069">
    <property type="term" value="F:aminoglycoside N-acetyltransferase activity"/>
    <property type="evidence" value="ECO:0007669"/>
    <property type="project" value="TreeGrafter"/>
</dbReference>
<dbReference type="AlphaFoldDB" id="A0A930Y5U2"/>
<dbReference type="Pfam" id="PF13530">
    <property type="entry name" value="SCP2_2"/>
    <property type="match status" value="1"/>
</dbReference>
<comment type="subunit">
    <text evidence="4">Homohexamer; trimer of dimers.</text>
</comment>
<dbReference type="PROSITE" id="PS51186">
    <property type="entry name" value="GNAT"/>
    <property type="match status" value="1"/>
</dbReference>
<dbReference type="EMBL" id="JADIVZ010000001">
    <property type="protein sequence ID" value="MBF4160236.1"/>
    <property type="molecule type" value="Genomic_DNA"/>
</dbReference>
<dbReference type="InterPro" id="IPR051554">
    <property type="entry name" value="Acetyltransferase_Eis"/>
</dbReference>
<dbReference type="SUPFAM" id="SSF55729">
    <property type="entry name" value="Acyl-CoA N-acyltransferases (Nat)"/>
    <property type="match status" value="1"/>
</dbReference>
<dbReference type="SUPFAM" id="SSF55718">
    <property type="entry name" value="SCP-like"/>
    <property type="match status" value="1"/>
</dbReference>
<dbReference type="InterPro" id="IPR025559">
    <property type="entry name" value="Eis_dom"/>
</dbReference>
<feature type="domain" description="N-acetyltransferase" evidence="5">
    <location>
        <begin position="14"/>
        <end position="172"/>
    </location>
</feature>
<feature type="binding site" evidence="4">
    <location>
        <begin position="111"/>
        <end position="116"/>
    </location>
    <ligand>
        <name>acetyl-CoA</name>
        <dbReference type="ChEBI" id="CHEBI:57288"/>
    </ligand>
</feature>
<evidence type="ECO:0000256" key="2">
    <source>
        <dbReference type="ARBA" id="ARBA00022679"/>
    </source>
</evidence>
<dbReference type="InterPro" id="IPR022902">
    <property type="entry name" value="NAcTrfase_Eis"/>
</dbReference>
<dbReference type="Pfam" id="PF13527">
    <property type="entry name" value="Acetyltransf_9"/>
    <property type="match status" value="1"/>
</dbReference>
<dbReference type="PANTHER" id="PTHR37817:SF1">
    <property type="entry name" value="N-ACETYLTRANSFERASE EIS"/>
    <property type="match status" value="1"/>
</dbReference>
<gene>
    <name evidence="6" type="ORF">ISG29_00930</name>
</gene>
<feature type="active site" description="Proton donor" evidence="4">
    <location>
        <position position="144"/>
    </location>
</feature>
<proteinExistence type="inferred from homology"/>
<sequence length="428" mass="46991">MSTHDDLTFGTLDVHADDADSRSRLHAYADAWSSAFIEGRLDDEKFGRWLEHSREDDVTLRHATPTHSAVGATPRPVATFSSWRGELNVGGPELVPLHMISDVTVAPTHRRRGILSRLMTEDLAVAAADGAPIAALTVSEGSIYGRFGFGPATRYRQVEVDIRPGRLRLRPGFADDGSLEQLLPGDAWPLVQRVKAEHLRRTRGEVSRPAFYRQFQSGDFDWETGGINRRLVAIVHLDVDGTPDGYVLYTPKEGDDHDHHRIDIGDLIALTPAAELRLWEYLAGVDLLSVARARLLHDDPLDHAVVDPRCVKTTLVRDMLWVRLLDLPRTLGARPWREDGSVVLDVADPLGHVSGRWRLTTAKGIGTLEPSTETADVHTDVETLGTLYLGDVPVHTVAAAGRLTGTGVDTFAAMADHAGPSPYCRTGF</sequence>
<feature type="active site" description="Proton acceptor; via carboxylate" evidence="4">
    <location>
        <position position="428"/>
    </location>
</feature>
<dbReference type="Gene3D" id="3.30.1050.10">
    <property type="entry name" value="SCP2 sterol-binding domain"/>
    <property type="match status" value="1"/>
</dbReference>
<comment type="caution">
    <text evidence="6">The sequence shown here is derived from an EMBL/GenBank/DDBJ whole genome shotgun (WGS) entry which is preliminary data.</text>
</comment>
<dbReference type="RefSeq" id="WP_194501495.1">
    <property type="nucleotide sequence ID" value="NZ_JADIVZ010000001.1"/>
</dbReference>
<feature type="binding site" evidence="4">
    <location>
        <begin position="139"/>
        <end position="140"/>
    </location>
    <ligand>
        <name>acetyl-CoA</name>
        <dbReference type="ChEBI" id="CHEBI:57288"/>
    </ligand>
</feature>
<dbReference type="Gene3D" id="3.40.630.30">
    <property type="match status" value="2"/>
</dbReference>
<evidence type="ECO:0000256" key="1">
    <source>
        <dbReference type="ARBA" id="ARBA00009213"/>
    </source>
</evidence>
<protein>
    <submittedName>
        <fullName evidence="6">GNAT family N-acetyltransferase</fullName>
    </submittedName>
</protein>
<evidence type="ECO:0000313" key="7">
    <source>
        <dbReference type="Proteomes" id="UP000656804"/>
    </source>
</evidence>
<dbReference type="HAMAP" id="MF_01812">
    <property type="entry name" value="Eis"/>
    <property type="match status" value="1"/>
</dbReference>
<reference evidence="6" key="1">
    <citation type="submission" date="2020-11" db="EMBL/GenBank/DDBJ databases">
        <title>Nocardioides sp. CBS4Y-1, whole genome shotgun sequence.</title>
        <authorList>
            <person name="Tuo L."/>
        </authorList>
    </citation>
    <scope>NUCLEOTIDE SEQUENCE</scope>
    <source>
        <strain evidence="6">CBS4Y-1</strain>
    </source>
</reference>
<keyword evidence="7" id="KW-1185">Reference proteome</keyword>
<feature type="binding site" evidence="4">
    <location>
        <begin position="103"/>
        <end position="105"/>
    </location>
    <ligand>
        <name>acetyl-CoA</name>
        <dbReference type="ChEBI" id="CHEBI:57288"/>
    </ligand>
</feature>
<name>A0A930Y5U2_9ACTN</name>
<dbReference type="InterPro" id="IPR036527">
    <property type="entry name" value="SCP2_sterol-bd_dom_sf"/>
</dbReference>
<dbReference type="PANTHER" id="PTHR37817">
    <property type="entry name" value="N-ACETYLTRANSFERASE EIS"/>
    <property type="match status" value="1"/>
</dbReference>
<keyword evidence="2 4" id="KW-0808">Transferase</keyword>
<keyword evidence="3 4" id="KW-0012">Acyltransferase</keyword>
<evidence type="ECO:0000256" key="3">
    <source>
        <dbReference type="ARBA" id="ARBA00023315"/>
    </source>
</evidence>
<evidence type="ECO:0000259" key="5">
    <source>
        <dbReference type="PROSITE" id="PS51186"/>
    </source>
</evidence>
<dbReference type="Proteomes" id="UP000656804">
    <property type="component" value="Unassembled WGS sequence"/>
</dbReference>
<dbReference type="InterPro" id="IPR016181">
    <property type="entry name" value="Acyl_CoA_acyltransferase"/>
</dbReference>
<comment type="similarity">
    <text evidence="1 4">Belongs to the acetyltransferase Eis family.</text>
</comment>
<organism evidence="6 7">
    <name type="scientific">Nocardioides acrostichi</name>
    <dbReference type="NCBI Taxonomy" id="2784339"/>
    <lineage>
        <taxon>Bacteria</taxon>
        <taxon>Bacillati</taxon>
        <taxon>Actinomycetota</taxon>
        <taxon>Actinomycetes</taxon>
        <taxon>Propionibacteriales</taxon>
        <taxon>Nocardioidaceae</taxon>
        <taxon>Nocardioides</taxon>
    </lineage>
</organism>